<protein>
    <recommendedName>
        <fullName evidence="12">Precursor of CEP9</fullName>
    </recommendedName>
</protein>
<proteinExistence type="inferred from homology"/>
<dbReference type="GO" id="GO:0048046">
    <property type="term" value="C:apoplast"/>
    <property type="evidence" value="ECO:0007669"/>
    <property type="project" value="UniProtKB-SubCell"/>
</dbReference>
<dbReference type="GO" id="GO:0005179">
    <property type="term" value="F:hormone activity"/>
    <property type="evidence" value="ECO:0007669"/>
    <property type="project" value="UniProtKB-KW"/>
</dbReference>
<feature type="region of interest" description="Disordered" evidence="8">
    <location>
        <begin position="55"/>
        <end position="89"/>
    </location>
</feature>
<comment type="caution">
    <text evidence="10">The sequence shown here is derived from an EMBL/GenBank/DDBJ whole genome shotgun (WGS) entry which is preliminary data.</text>
</comment>
<feature type="signal peptide" evidence="9">
    <location>
        <begin position="1"/>
        <end position="17"/>
    </location>
</feature>
<evidence type="ECO:0000256" key="4">
    <source>
        <dbReference type="ARBA" id="ARBA00022525"/>
    </source>
</evidence>
<evidence type="ECO:0000256" key="5">
    <source>
        <dbReference type="ARBA" id="ARBA00022702"/>
    </source>
</evidence>
<dbReference type="GO" id="GO:2000280">
    <property type="term" value="P:regulation of root development"/>
    <property type="evidence" value="ECO:0007669"/>
    <property type="project" value="TreeGrafter"/>
</dbReference>
<comment type="subcellular location">
    <subcellularLocation>
        <location evidence="1">Secreted</location>
        <location evidence="1">Extracellular space</location>
        <location evidence="1">Apoplast</location>
    </subcellularLocation>
</comment>
<evidence type="ECO:0000256" key="1">
    <source>
        <dbReference type="ARBA" id="ARBA00004271"/>
    </source>
</evidence>
<gene>
    <name evidence="10" type="ORF">VNO77_25308</name>
</gene>
<dbReference type="PANTHER" id="PTHR33348:SF44">
    <property type="entry name" value="PRECURSOR OF CEP6"/>
    <property type="match status" value="1"/>
</dbReference>
<dbReference type="PANTHER" id="PTHR33348">
    <property type="entry name" value="PRECURSOR OF CEP5"/>
    <property type="match status" value="1"/>
</dbReference>
<dbReference type="GO" id="GO:1902025">
    <property type="term" value="P:nitrate import"/>
    <property type="evidence" value="ECO:0007669"/>
    <property type="project" value="TreeGrafter"/>
</dbReference>
<evidence type="ECO:0000256" key="9">
    <source>
        <dbReference type="SAM" id="SignalP"/>
    </source>
</evidence>
<feature type="compositionally biased region" description="Basic and acidic residues" evidence="8">
    <location>
        <begin position="118"/>
        <end position="127"/>
    </location>
</feature>
<dbReference type="GO" id="GO:0006995">
    <property type="term" value="P:cellular response to nitrogen starvation"/>
    <property type="evidence" value="ECO:0007669"/>
    <property type="project" value="UniProtKB-ARBA"/>
</dbReference>
<evidence type="ECO:0000313" key="10">
    <source>
        <dbReference type="EMBL" id="KAK7331094.1"/>
    </source>
</evidence>
<evidence type="ECO:0000256" key="3">
    <source>
        <dbReference type="ARBA" id="ARBA00022523"/>
    </source>
</evidence>
<dbReference type="GO" id="GO:0048364">
    <property type="term" value="P:root development"/>
    <property type="evidence" value="ECO:0007669"/>
    <property type="project" value="InterPro"/>
</dbReference>
<dbReference type="InterPro" id="IPR033250">
    <property type="entry name" value="CEP"/>
</dbReference>
<keyword evidence="5" id="KW-0372">Hormone</keyword>
<reference evidence="10 11" key="1">
    <citation type="submission" date="2024-01" db="EMBL/GenBank/DDBJ databases">
        <title>The genomes of 5 underutilized Papilionoideae crops provide insights into root nodulation and disease resistanc.</title>
        <authorList>
            <person name="Jiang F."/>
        </authorList>
    </citation>
    <scope>NUCLEOTIDE SEQUENCE [LARGE SCALE GENOMIC DNA]</scope>
    <source>
        <strain evidence="10">LVBAO_FW01</strain>
        <tissue evidence="10">Leaves</tissue>
    </source>
</reference>
<keyword evidence="11" id="KW-1185">Reference proteome</keyword>
<evidence type="ECO:0000256" key="7">
    <source>
        <dbReference type="ARBA" id="ARBA00023278"/>
    </source>
</evidence>
<dbReference type="GO" id="GO:1901371">
    <property type="term" value="P:regulation of leaf morphogenesis"/>
    <property type="evidence" value="ECO:0007669"/>
    <property type="project" value="TreeGrafter"/>
</dbReference>
<keyword evidence="6 9" id="KW-0732">Signal</keyword>
<dbReference type="Proteomes" id="UP001367508">
    <property type="component" value="Unassembled WGS sequence"/>
</dbReference>
<feature type="region of interest" description="Disordered" evidence="8">
    <location>
        <begin position="106"/>
        <end position="146"/>
    </location>
</feature>
<evidence type="ECO:0000256" key="6">
    <source>
        <dbReference type="ARBA" id="ARBA00022729"/>
    </source>
</evidence>
<evidence type="ECO:0000256" key="2">
    <source>
        <dbReference type="ARBA" id="ARBA00008963"/>
    </source>
</evidence>
<keyword evidence="3" id="KW-0052">Apoplast</keyword>
<sequence>MAKYFAVFLALVAFHDALLITNARQIKPLKQQHSSPNKDTVALALEHNLKSTLPSSQKNVNLASLGDSDEGYTNAFRPTTPGGSPGVGHRIITAQNNNNMKATVTVQSPDVDMSLTEGTKDDFKPTDPGHSPGVGHSHNSKIEHPN</sequence>
<comment type="similarity">
    <text evidence="2">Belongs to the C-terminally encoded plant signaling peptide (CEP) family.</text>
</comment>
<dbReference type="AlphaFoldDB" id="A0AAN9L8F6"/>
<name>A0AAN9L8F6_CANGL</name>
<keyword evidence="4" id="KW-0964">Secreted</keyword>
<evidence type="ECO:0000313" key="11">
    <source>
        <dbReference type="Proteomes" id="UP001367508"/>
    </source>
</evidence>
<accession>A0AAN9L8F6</accession>
<feature type="chain" id="PRO_5042932575" description="Precursor of CEP9" evidence="9">
    <location>
        <begin position="18"/>
        <end position="146"/>
    </location>
</feature>
<evidence type="ECO:0008006" key="12">
    <source>
        <dbReference type="Google" id="ProtNLM"/>
    </source>
</evidence>
<dbReference type="EMBL" id="JAYMYQ010000005">
    <property type="protein sequence ID" value="KAK7331094.1"/>
    <property type="molecule type" value="Genomic_DNA"/>
</dbReference>
<organism evidence="10 11">
    <name type="scientific">Canavalia gladiata</name>
    <name type="common">Sword bean</name>
    <name type="synonym">Dolichos gladiatus</name>
    <dbReference type="NCBI Taxonomy" id="3824"/>
    <lineage>
        <taxon>Eukaryota</taxon>
        <taxon>Viridiplantae</taxon>
        <taxon>Streptophyta</taxon>
        <taxon>Embryophyta</taxon>
        <taxon>Tracheophyta</taxon>
        <taxon>Spermatophyta</taxon>
        <taxon>Magnoliopsida</taxon>
        <taxon>eudicotyledons</taxon>
        <taxon>Gunneridae</taxon>
        <taxon>Pentapetalae</taxon>
        <taxon>rosids</taxon>
        <taxon>fabids</taxon>
        <taxon>Fabales</taxon>
        <taxon>Fabaceae</taxon>
        <taxon>Papilionoideae</taxon>
        <taxon>50 kb inversion clade</taxon>
        <taxon>NPAAA clade</taxon>
        <taxon>indigoferoid/millettioid clade</taxon>
        <taxon>Phaseoleae</taxon>
        <taxon>Canavalia</taxon>
    </lineage>
</organism>
<evidence type="ECO:0000256" key="8">
    <source>
        <dbReference type="SAM" id="MobiDB-lite"/>
    </source>
</evidence>
<keyword evidence="7" id="KW-0379">Hydroxylation</keyword>